<name>A0A9W6GPM1_9FUSO</name>
<sequence length="267" mass="30758">MKELFGRYKTVEIQARNKKKNIIDVTKAKIENNTFRIDFEINTKKEADSNSCWFKIYNPPENFKTLLVKGNSVYLEAGYKNKYDNIFQGVIEKVIVEDTEVDIVRKVVCATDNNLWYREYVSISHDAGYLSTILSDITSKFGLTWAIKKINKDVYYVYGKSYSGDLKTLLATLADDSGCEFYVSNGHCYMYPKGGKVTKSIEVSADTGLKYIKENDEYLEGEMLLDHEIKEGIKVIADYRENTYELIVTEVRFTSSDSGHRVWFKGK</sequence>
<organism evidence="1 2">
    <name type="scientific">Propionigenium maris DSM 9537</name>
    <dbReference type="NCBI Taxonomy" id="1123000"/>
    <lineage>
        <taxon>Bacteria</taxon>
        <taxon>Fusobacteriati</taxon>
        <taxon>Fusobacteriota</taxon>
        <taxon>Fusobacteriia</taxon>
        <taxon>Fusobacteriales</taxon>
        <taxon>Fusobacteriaceae</taxon>
        <taxon>Propionigenium</taxon>
    </lineage>
</organism>
<dbReference type="Proteomes" id="UP001144471">
    <property type="component" value="Unassembled WGS sequence"/>
</dbReference>
<proteinExistence type="predicted"/>
<dbReference type="AlphaFoldDB" id="A0A9W6GPM1"/>
<protein>
    <submittedName>
        <fullName evidence="1">Uncharacterized protein</fullName>
    </submittedName>
</protein>
<accession>A0A9W6GPM1</accession>
<evidence type="ECO:0000313" key="1">
    <source>
        <dbReference type="EMBL" id="GLI57716.1"/>
    </source>
</evidence>
<comment type="caution">
    <text evidence="1">The sequence shown here is derived from an EMBL/GenBank/DDBJ whole genome shotgun (WGS) entry which is preliminary data.</text>
</comment>
<dbReference type="RefSeq" id="WP_281837392.1">
    <property type="nucleotide sequence ID" value="NZ_BSDY01000023.1"/>
</dbReference>
<evidence type="ECO:0000313" key="2">
    <source>
        <dbReference type="Proteomes" id="UP001144471"/>
    </source>
</evidence>
<gene>
    <name evidence="1" type="ORF">PM10SUCC1_32300</name>
</gene>
<keyword evidence="2" id="KW-1185">Reference proteome</keyword>
<reference evidence="1" key="1">
    <citation type="submission" date="2022-12" db="EMBL/GenBank/DDBJ databases">
        <title>Reference genome sequencing for broad-spectrum identification of bacterial and archaeal isolates by mass spectrometry.</title>
        <authorList>
            <person name="Sekiguchi Y."/>
            <person name="Tourlousse D.M."/>
        </authorList>
    </citation>
    <scope>NUCLEOTIDE SEQUENCE</scope>
    <source>
        <strain evidence="1">10succ1</strain>
    </source>
</reference>
<dbReference type="EMBL" id="BSDY01000023">
    <property type="protein sequence ID" value="GLI57716.1"/>
    <property type="molecule type" value="Genomic_DNA"/>
</dbReference>